<gene>
    <name evidence="3" type="ORF">SISSUDRAFT_1059847</name>
</gene>
<sequence length="534" mass="57051">MGKFTQIRKGLAAAHSHKKRAPACDSPNFYTAPTANAKVDSNQPLTISWDTSYASCLDNPSQIDIYLTSPDTQDSHVKVFSPVSFSGGSFSTQLKPKWWNSTASLQMQLSIVKTGVPLFLSPMVPSNFFTVTYNSSSSTLPASDTDTSNPDSSIQTVGGIANVGGLPKGAVAAAVLLPLIVISIAIAVYIRFARAKQAEKRKRFSQALDARMSRISGDWKSLSAKGAAAAIRDSTVSGVRMSTVFASEMQMKIGDRVSVVDPVPRPSADSTRTSRFNPGERVSRVSFAADALPGRERSSTYSVGRASRAYHVGVVPPVPKRSISQENVNEEDEEDDFRALSPTQTQGPIALGDEDIARVSNEFGPALSMMRTGLNPAAKSQDDLLLPRPEMPVPPTPTLVVPTSPLGTSPSAPPLSPLGMMPMQPQPASIMSPDDMLRAYAERRAAAKSPPLTMPSPIYMPTNAIPQTSPVGGSAYYASTGMRNLTGDPNANTLRVDSIVSSPSQYISPNNPYRASMAVSHQSMYSTESDGHQH</sequence>
<proteinExistence type="predicted"/>
<keyword evidence="2" id="KW-0812">Transmembrane</keyword>
<accession>A0A166FSF8</accession>
<evidence type="ECO:0000256" key="1">
    <source>
        <dbReference type="SAM" id="MobiDB-lite"/>
    </source>
</evidence>
<evidence type="ECO:0000313" key="4">
    <source>
        <dbReference type="Proteomes" id="UP000076798"/>
    </source>
</evidence>
<dbReference type="AlphaFoldDB" id="A0A166FSF8"/>
<organism evidence="3 4">
    <name type="scientific">Sistotremastrum suecicum HHB10207 ss-3</name>
    <dbReference type="NCBI Taxonomy" id="1314776"/>
    <lineage>
        <taxon>Eukaryota</taxon>
        <taxon>Fungi</taxon>
        <taxon>Dikarya</taxon>
        <taxon>Basidiomycota</taxon>
        <taxon>Agaricomycotina</taxon>
        <taxon>Agaricomycetes</taxon>
        <taxon>Sistotremastrales</taxon>
        <taxon>Sistotremastraceae</taxon>
        <taxon>Sistotremastrum</taxon>
    </lineage>
</organism>
<dbReference type="Proteomes" id="UP000076798">
    <property type="component" value="Unassembled WGS sequence"/>
</dbReference>
<evidence type="ECO:0000313" key="3">
    <source>
        <dbReference type="EMBL" id="KZT40953.1"/>
    </source>
</evidence>
<reference evidence="3 4" key="1">
    <citation type="journal article" date="2016" name="Mol. Biol. Evol.">
        <title>Comparative Genomics of Early-Diverging Mushroom-Forming Fungi Provides Insights into the Origins of Lignocellulose Decay Capabilities.</title>
        <authorList>
            <person name="Nagy L.G."/>
            <person name="Riley R."/>
            <person name="Tritt A."/>
            <person name="Adam C."/>
            <person name="Daum C."/>
            <person name="Floudas D."/>
            <person name="Sun H."/>
            <person name="Yadav J.S."/>
            <person name="Pangilinan J."/>
            <person name="Larsson K.H."/>
            <person name="Matsuura K."/>
            <person name="Barry K."/>
            <person name="Labutti K."/>
            <person name="Kuo R."/>
            <person name="Ohm R.A."/>
            <person name="Bhattacharya S.S."/>
            <person name="Shirouzu T."/>
            <person name="Yoshinaga Y."/>
            <person name="Martin F.M."/>
            <person name="Grigoriev I.V."/>
            <person name="Hibbett D.S."/>
        </authorList>
    </citation>
    <scope>NUCLEOTIDE SEQUENCE [LARGE SCALE GENOMIC DNA]</scope>
    <source>
        <strain evidence="3 4">HHB10207 ss-3</strain>
    </source>
</reference>
<dbReference type="OrthoDB" id="3363836at2759"/>
<name>A0A166FSF8_9AGAM</name>
<dbReference type="EMBL" id="KV428026">
    <property type="protein sequence ID" value="KZT40953.1"/>
    <property type="molecule type" value="Genomic_DNA"/>
</dbReference>
<feature type="transmembrane region" description="Helical" evidence="2">
    <location>
        <begin position="170"/>
        <end position="193"/>
    </location>
</feature>
<keyword evidence="2" id="KW-0472">Membrane</keyword>
<keyword evidence="4" id="KW-1185">Reference proteome</keyword>
<evidence type="ECO:0000256" key="2">
    <source>
        <dbReference type="SAM" id="Phobius"/>
    </source>
</evidence>
<dbReference type="STRING" id="1314776.A0A166FSF8"/>
<feature type="region of interest" description="Disordered" evidence="1">
    <location>
        <begin position="320"/>
        <end position="348"/>
    </location>
</feature>
<keyword evidence="2" id="KW-1133">Transmembrane helix</keyword>
<protein>
    <submittedName>
        <fullName evidence="3">Uncharacterized protein</fullName>
    </submittedName>
</protein>